<dbReference type="AlphaFoldDB" id="A0A413YL71"/>
<dbReference type="Proteomes" id="UP000284742">
    <property type="component" value="Unassembled WGS sequence"/>
</dbReference>
<feature type="domain" description="FRG" evidence="1">
    <location>
        <begin position="54"/>
        <end position="146"/>
    </location>
</feature>
<dbReference type="EMBL" id="QSHK01000003">
    <property type="protein sequence ID" value="RHC08814.1"/>
    <property type="molecule type" value="Genomic_DNA"/>
</dbReference>
<dbReference type="RefSeq" id="WP_118358904.1">
    <property type="nucleotide sequence ID" value="NZ_QSHK01000003.1"/>
</dbReference>
<dbReference type="SMART" id="SM00901">
    <property type="entry name" value="FRG"/>
    <property type="match status" value="1"/>
</dbReference>
<evidence type="ECO:0000313" key="2">
    <source>
        <dbReference type="EMBL" id="RHC08814.1"/>
    </source>
</evidence>
<comment type="caution">
    <text evidence="2">The sequence shown here is derived from an EMBL/GenBank/DDBJ whole genome shotgun (WGS) entry which is preliminary data.</text>
</comment>
<gene>
    <name evidence="2" type="ORF">DW860_06365</name>
</gene>
<protein>
    <submittedName>
        <fullName evidence="2">FRG domain-containing protein</fullName>
    </submittedName>
</protein>
<accession>A0A413YL71</accession>
<proteinExistence type="predicted"/>
<organism evidence="2 3">
    <name type="scientific">Dorea formicigenerans</name>
    <dbReference type="NCBI Taxonomy" id="39486"/>
    <lineage>
        <taxon>Bacteria</taxon>
        <taxon>Bacillati</taxon>
        <taxon>Bacillota</taxon>
        <taxon>Clostridia</taxon>
        <taxon>Lachnospirales</taxon>
        <taxon>Lachnospiraceae</taxon>
        <taxon>Dorea</taxon>
    </lineage>
</organism>
<evidence type="ECO:0000313" key="3">
    <source>
        <dbReference type="Proteomes" id="UP000284742"/>
    </source>
</evidence>
<sequence length="287" mass="33156">MYYIIDNFEKKTPSKDIIVEKIRLACGNTINVYQINTVHDLIQFIGFGKYKNNQIGNVYFRGQTSLYGGTMIPSLYRKKTRLDSITQKYNERINKAIKGKRIFSQYNRSVFEPLIQHYGVKTPYIDLVDNVWVALWFALHQAKTVSINSHEYVYYYESKEDYAYIILMASDAQKETKQFGVYTGADTTLVDLRKATPSYFLRPHAQHAYMIRKNEKFPGDYSDLIVGIAKIPTSVGFKWLGSNEFLSLSSLFPATYFDSGYKILLKSYPEENQGTINQFGSIQILTD</sequence>
<dbReference type="Pfam" id="PF08867">
    <property type="entry name" value="FRG"/>
    <property type="match status" value="1"/>
</dbReference>
<name>A0A413YL71_9FIRM</name>
<evidence type="ECO:0000259" key="1">
    <source>
        <dbReference type="SMART" id="SM00901"/>
    </source>
</evidence>
<reference evidence="2 3" key="1">
    <citation type="submission" date="2018-08" db="EMBL/GenBank/DDBJ databases">
        <title>A genome reference for cultivated species of the human gut microbiota.</title>
        <authorList>
            <person name="Zou Y."/>
            <person name="Xue W."/>
            <person name="Luo G."/>
        </authorList>
    </citation>
    <scope>NUCLEOTIDE SEQUENCE [LARGE SCALE GENOMIC DNA]</scope>
    <source>
        <strain evidence="2 3">AM37-5</strain>
    </source>
</reference>
<dbReference type="InterPro" id="IPR014966">
    <property type="entry name" value="FRG-dom"/>
</dbReference>